<gene>
    <name evidence="1" type="ORF">SFMTTN_3421</name>
</gene>
<evidence type="ECO:0000313" key="2">
    <source>
        <dbReference type="Proteomes" id="UP000286806"/>
    </source>
</evidence>
<dbReference type="RefSeq" id="WP_124706337.1">
    <property type="nucleotide sequence ID" value="NZ_BGOW01000047.1"/>
</dbReference>
<comment type="caution">
    <text evidence="1">The sequence shown here is derived from an EMBL/GenBank/DDBJ whole genome shotgun (WGS) entry which is preliminary data.</text>
</comment>
<dbReference type="AlphaFoldDB" id="A0A401JYZ8"/>
<dbReference type="Proteomes" id="UP000286806">
    <property type="component" value="Unassembled WGS sequence"/>
</dbReference>
<proteinExistence type="predicted"/>
<evidence type="ECO:0000313" key="1">
    <source>
        <dbReference type="EMBL" id="GCB02312.1"/>
    </source>
</evidence>
<accession>A0A401JYZ8</accession>
<dbReference type="EMBL" id="BGOW01000047">
    <property type="protein sequence ID" value="GCB02312.1"/>
    <property type="molecule type" value="Genomic_DNA"/>
</dbReference>
<keyword evidence="2" id="KW-1185">Reference proteome</keyword>
<dbReference type="OrthoDB" id="8907308at2"/>
<name>A0A401JYZ8_9PROT</name>
<sequence length="140" mass="15000">MATSDLLRHQKINSLMAQPPEKVADAAIDLWGKMAIQIISIVGEGGFNSLYARSVFLTQASFPWLAPADLSSRQDQRFAQLKTSFAGQTPAQAGAANSLLLITFTDILATLIGEPLTTSILRSAWGNDASDSAGKEFTNE</sequence>
<organism evidence="1 2">
    <name type="scientific">Sulfuriferula multivorans</name>
    <dbReference type="NCBI Taxonomy" id="1559896"/>
    <lineage>
        <taxon>Bacteria</taxon>
        <taxon>Pseudomonadati</taxon>
        <taxon>Pseudomonadota</taxon>
        <taxon>Betaproteobacteria</taxon>
        <taxon>Nitrosomonadales</taxon>
        <taxon>Sulfuricellaceae</taxon>
        <taxon>Sulfuriferula</taxon>
    </lineage>
</organism>
<protein>
    <submittedName>
        <fullName evidence="1">Uncharacterized protein</fullName>
    </submittedName>
</protein>
<reference evidence="1 2" key="1">
    <citation type="journal article" date="2019" name="Front. Microbiol.">
        <title>Genomes of Neutrophilic Sulfur-Oxidizing Chemolithoautotrophs Representing 9 Proteobacterial Species From 8 Genera.</title>
        <authorList>
            <person name="Watanabe T."/>
            <person name="Kojima H."/>
            <person name="Umezawa K."/>
            <person name="Hori C."/>
            <person name="Takasuka T.E."/>
            <person name="Kato Y."/>
            <person name="Fukui M."/>
        </authorList>
    </citation>
    <scope>NUCLEOTIDE SEQUENCE [LARGE SCALE GENOMIC DNA]</scope>
    <source>
        <strain evidence="1 2">TTN</strain>
    </source>
</reference>